<accession>A0A505DMP1</accession>
<comment type="caution">
    <text evidence="2">The sequence shown here is derived from an EMBL/GenBank/DDBJ whole genome shotgun (WGS) entry which is preliminary data.</text>
</comment>
<evidence type="ECO:0000313" key="2">
    <source>
        <dbReference type="EMBL" id="TPQ20781.1"/>
    </source>
</evidence>
<dbReference type="AlphaFoldDB" id="A0A505DMP1"/>
<gene>
    <name evidence="2" type="ORF">FGD71_018815</name>
</gene>
<evidence type="ECO:0000313" key="3">
    <source>
        <dbReference type="Proteomes" id="UP000317378"/>
    </source>
</evidence>
<evidence type="ECO:0000256" key="1">
    <source>
        <dbReference type="SAM" id="SignalP"/>
    </source>
</evidence>
<name>A0A505DMP1_9ACTN</name>
<dbReference type="Proteomes" id="UP000317378">
    <property type="component" value="Unassembled WGS sequence"/>
</dbReference>
<dbReference type="EMBL" id="VCHX02000130">
    <property type="protein sequence ID" value="TPQ20781.1"/>
    <property type="molecule type" value="Genomic_DNA"/>
</dbReference>
<keyword evidence="3" id="KW-1185">Reference proteome</keyword>
<keyword evidence="1" id="KW-0732">Signal</keyword>
<dbReference type="RefSeq" id="WP_140935913.1">
    <property type="nucleotide sequence ID" value="NZ_QXMJ01000130.1"/>
</dbReference>
<feature type="chain" id="PRO_5021484227" evidence="1">
    <location>
        <begin position="28"/>
        <end position="106"/>
    </location>
</feature>
<organism evidence="2 3">
    <name type="scientific">Streptomyces sporangiiformans</name>
    <dbReference type="NCBI Taxonomy" id="2315329"/>
    <lineage>
        <taxon>Bacteria</taxon>
        <taxon>Bacillati</taxon>
        <taxon>Actinomycetota</taxon>
        <taxon>Actinomycetes</taxon>
        <taxon>Kitasatosporales</taxon>
        <taxon>Streptomycetaceae</taxon>
        <taxon>Streptomyces</taxon>
    </lineage>
</organism>
<proteinExistence type="predicted"/>
<sequence>MKKAIAAAGVVLGGLGVILAAQGSAQAAAPAVESAPAVKASSGEPDKQPQWIVSAAKAAYVHGKAAVGTSAIRNQVGNVVRIASLGAAPADSTTATAPTVEEVFDK</sequence>
<protein>
    <submittedName>
        <fullName evidence="2">Uncharacterized protein</fullName>
    </submittedName>
</protein>
<reference evidence="2 3" key="1">
    <citation type="submission" date="2019-06" db="EMBL/GenBank/DDBJ databases">
        <title>Streptomyces sporangiiformans sp. nov., a novel actinomycete isolated from soil in Mount Song.</title>
        <authorList>
            <person name="Han L."/>
        </authorList>
    </citation>
    <scope>NUCLEOTIDE SEQUENCE [LARGE SCALE GENOMIC DNA]</scope>
    <source>
        <strain evidence="2 3">NEAU-SSA 1</strain>
    </source>
</reference>
<feature type="signal peptide" evidence="1">
    <location>
        <begin position="1"/>
        <end position="27"/>
    </location>
</feature>